<feature type="compositionally biased region" description="Polar residues" evidence="1">
    <location>
        <begin position="66"/>
        <end position="76"/>
    </location>
</feature>
<evidence type="ECO:0000259" key="2">
    <source>
        <dbReference type="Pfam" id="PF21373"/>
    </source>
</evidence>
<feature type="region of interest" description="Disordered" evidence="1">
    <location>
        <begin position="37"/>
        <end position="76"/>
    </location>
</feature>
<accession>A0A7S3VGY7</accession>
<organism evidence="3">
    <name type="scientific">Dunaliella tertiolecta</name>
    <name type="common">Green alga</name>
    <dbReference type="NCBI Taxonomy" id="3047"/>
    <lineage>
        <taxon>Eukaryota</taxon>
        <taxon>Viridiplantae</taxon>
        <taxon>Chlorophyta</taxon>
        <taxon>core chlorophytes</taxon>
        <taxon>Chlorophyceae</taxon>
        <taxon>CS clade</taxon>
        <taxon>Chlamydomonadales</taxon>
        <taxon>Dunaliellaceae</taxon>
        <taxon>Dunaliella</taxon>
    </lineage>
</organism>
<sequence>MAKQNIDFEVVVGTHAEDAPPTALSLKAGTLVSICYAKKPPPPPEEAPAVQEQQGQEGPATEAHVQPSSEHQTSSSRVCMDICGQHVLGPVPETARKRLASLGEELQGSVRSIKRDEAGRPTLLLVRVQAVNGQPVMHVRPSASNQEAQQQPQTAQAAEYEVDMDGFQLRRPQLEEIVRSEDLRVTLKDERLQRLLSEIDSSSNREKALETALQGPAFQEFADKLLTLMDAAPRRDVEAPAVAPPALCLGQST</sequence>
<protein>
    <recommendedName>
        <fullName evidence="2">Zinc finger HIT domain-containing protein</fullName>
    </recommendedName>
</protein>
<evidence type="ECO:0000313" key="3">
    <source>
        <dbReference type="EMBL" id="CAE0485295.1"/>
    </source>
</evidence>
<name>A0A7S3VGY7_DUNTE</name>
<feature type="domain" description="Zinc finger HIT" evidence="2">
    <location>
        <begin position="174"/>
        <end position="227"/>
    </location>
</feature>
<dbReference type="AlphaFoldDB" id="A0A7S3VGY7"/>
<dbReference type="EMBL" id="HBIP01000799">
    <property type="protein sequence ID" value="CAE0485295.1"/>
    <property type="molecule type" value="Transcribed_RNA"/>
</dbReference>
<proteinExistence type="predicted"/>
<reference evidence="3" key="1">
    <citation type="submission" date="2021-01" db="EMBL/GenBank/DDBJ databases">
        <authorList>
            <person name="Corre E."/>
            <person name="Pelletier E."/>
            <person name="Niang G."/>
            <person name="Scheremetjew M."/>
            <person name="Finn R."/>
            <person name="Kale V."/>
            <person name="Holt S."/>
            <person name="Cochrane G."/>
            <person name="Meng A."/>
            <person name="Brown T."/>
            <person name="Cohen L."/>
        </authorList>
    </citation>
    <scope>NUCLEOTIDE SEQUENCE</scope>
    <source>
        <strain evidence="3">CCMP1320</strain>
    </source>
</reference>
<feature type="compositionally biased region" description="Low complexity" evidence="1">
    <location>
        <begin position="47"/>
        <end position="60"/>
    </location>
</feature>
<dbReference type="Pfam" id="PF21373">
    <property type="entry name" value="ZNHIT3_C"/>
    <property type="match status" value="1"/>
</dbReference>
<dbReference type="InterPro" id="IPR048371">
    <property type="entry name" value="ZNHIT3_C"/>
</dbReference>
<evidence type="ECO:0000256" key="1">
    <source>
        <dbReference type="SAM" id="MobiDB-lite"/>
    </source>
</evidence>
<gene>
    <name evidence="3" type="ORF">DTER00134_LOCUS334</name>
</gene>